<dbReference type="EMBL" id="JBBKAJ010000022">
    <property type="protein sequence ID" value="MEJ8638613.1"/>
    <property type="molecule type" value="Genomic_DNA"/>
</dbReference>
<comment type="caution">
    <text evidence="1">The sequence shown here is derived from an EMBL/GenBank/DDBJ whole genome shotgun (WGS) entry which is preliminary data.</text>
</comment>
<evidence type="ECO:0000313" key="1">
    <source>
        <dbReference type="EMBL" id="MEJ8638613.1"/>
    </source>
</evidence>
<evidence type="ECO:0000313" key="2">
    <source>
        <dbReference type="Proteomes" id="UP001377168"/>
    </source>
</evidence>
<accession>A0ACC6Q4G2</accession>
<dbReference type="Proteomes" id="UP001377168">
    <property type="component" value="Unassembled WGS sequence"/>
</dbReference>
<gene>
    <name evidence="1" type="ORF">WKI67_35195</name>
</gene>
<sequence length="153" mass="16103">MVTTGLDRADEAPKPVRLAYALSMAGIAVELVGWVLGSFVIAPTGWGDLRADRGPSEALGQLAVSGGVLVALNALWLLCAYKMRAGRRWARVVLAAAGALCALWLVNNMTMSGFDVSLAGERTHEVLAIAAAMLLYLPAANAHFTSHRAQPSC</sequence>
<keyword evidence="2" id="KW-1185">Reference proteome</keyword>
<reference evidence="1" key="1">
    <citation type="submission" date="2024-03" db="EMBL/GenBank/DDBJ databases">
        <title>Novel Streptomyces species of biotechnological and ecological value are a feature of Machair soil.</title>
        <authorList>
            <person name="Prole J.R."/>
            <person name="Goodfellow M."/>
            <person name="Allenby N."/>
            <person name="Ward A.C."/>
        </authorList>
    </citation>
    <scope>NUCLEOTIDE SEQUENCE</scope>
    <source>
        <strain evidence="1">MS2.AVA.5</strain>
    </source>
</reference>
<proteinExistence type="predicted"/>
<protein>
    <submittedName>
        <fullName evidence="1">Uncharacterized protein</fullName>
    </submittedName>
</protein>
<name>A0ACC6Q4G2_9ACTN</name>
<organism evidence="1 2">
    <name type="scientific">Streptomyces achmelvichensis</name>
    <dbReference type="NCBI Taxonomy" id="3134111"/>
    <lineage>
        <taxon>Bacteria</taxon>
        <taxon>Bacillati</taxon>
        <taxon>Actinomycetota</taxon>
        <taxon>Actinomycetes</taxon>
        <taxon>Kitasatosporales</taxon>
        <taxon>Streptomycetaceae</taxon>
        <taxon>Streptomyces</taxon>
    </lineage>
</organism>